<gene>
    <name evidence="5" type="ORF">PGLA1383_LOCUS12497</name>
</gene>
<dbReference type="InterPro" id="IPR036063">
    <property type="entry name" value="Smr_dom_sf"/>
</dbReference>
<dbReference type="SUPFAM" id="SSF160443">
    <property type="entry name" value="SMR domain-like"/>
    <property type="match status" value="1"/>
</dbReference>
<dbReference type="InterPro" id="IPR002625">
    <property type="entry name" value="Smr_dom"/>
</dbReference>
<comment type="caution">
    <text evidence="5">The sequence shown here is derived from an EMBL/GenBank/DDBJ whole genome shotgun (WGS) entry which is preliminary data.</text>
</comment>
<evidence type="ECO:0000313" key="5">
    <source>
        <dbReference type="EMBL" id="CAE8593916.1"/>
    </source>
</evidence>
<keyword evidence="1" id="KW-0677">Repeat</keyword>
<feature type="repeat" description="PPR" evidence="2">
    <location>
        <begin position="114"/>
        <end position="148"/>
    </location>
</feature>
<dbReference type="Gene3D" id="3.30.1370.110">
    <property type="match status" value="1"/>
</dbReference>
<dbReference type="Pfam" id="PF13041">
    <property type="entry name" value="PPR_2"/>
    <property type="match status" value="1"/>
</dbReference>
<dbReference type="AlphaFoldDB" id="A0A813E139"/>
<accession>A0A813E139</accession>
<feature type="repeat" description="PPR" evidence="2">
    <location>
        <begin position="149"/>
        <end position="183"/>
    </location>
</feature>
<evidence type="ECO:0000256" key="3">
    <source>
        <dbReference type="SAM" id="MobiDB-lite"/>
    </source>
</evidence>
<evidence type="ECO:0000256" key="2">
    <source>
        <dbReference type="PROSITE-ProRule" id="PRU00708"/>
    </source>
</evidence>
<feature type="domain" description="Smr" evidence="4">
    <location>
        <begin position="225"/>
        <end position="313"/>
    </location>
</feature>
<feature type="repeat" description="PPR" evidence="2">
    <location>
        <begin position="44"/>
        <end position="78"/>
    </location>
</feature>
<dbReference type="Proteomes" id="UP000654075">
    <property type="component" value="Unassembled WGS sequence"/>
</dbReference>
<dbReference type="PANTHER" id="PTHR47447">
    <property type="entry name" value="OS03G0856100 PROTEIN"/>
    <property type="match status" value="1"/>
</dbReference>
<dbReference type="PROSITE" id="PS50828">
    <property type="entry name" value="SMR"/>
    <property type="match status" value="1"/>
</dbReference>
<dbReference type="PROSITE" id="PS51375">
    <property type="entry name" value="PPR"/>
    <property type="match status" value="4"/>
</dbReference>
<keyword evidence="6" id="KW-1185">Reference proteome</keyword>
<dbReference type="Pfam" id="PF13812">
    <property type="entry name" value="PPR_3"/>
    <property type="match status" value="1"/>
</dbReference>
<dbReference type="InterPro" id="IPR002885">
    <property type="entry name" value="PPR_rpt"/>
</dbReference>
<name>A0A813E139_POLGL</name>
<dbReference type="PANTHER" id="PTHR47447:SF17">
    <property type="entry name" value="OS12G0638900 PROTEIN"/>
    <property type="match status" value="1"/>
</dbReference>
<protein>
    <recommendedName>
        <fullName evidence="4">Smr domain-containing protein</fullName>
    </recommendedName>
</protein>
<feature type="region of interest" description="Disordered" evidence="3">
    <location>
        <begin position="634"/>
        <end position="662"/>
    </location>
</feature>
<evidence type="ECO:0000256" key="1">
    <source>
        <dbReference type="ARBA" id="ARBA00022737"/>
    </source>
</evidence>
<feature type="non-terminal residue" evidence="5">
    <location>
        <position position="1"/>
    </location>
</feature>
<dbReference type="EMBL" id="CAJNNV010006669">
    <property type="protein sequence ID" value="CAE8593916.1"/>
    <property type="molecule type" value="Genomic_DNA"/>
</dbReference>
<evidence type="ECO:0000259" key="4">
    <source>
        <dbReference type="PROSITE" id="PS50828"/>
    </source>
</evidence>
<feature type="repeat" description="PPR" evidence="2">
    <location>
        <begin position="79"/>
        <end position="113"/>
    </location>
</feature>
<dbReference type="Gene3D" id="1.25.40.10">
    <property type="entry name" value="Tetratricopeptide repeat domain"/>
    <property type="match status" value="2"/>
</dbReference>
<sequence length="721" mass="79616">MPEARLMPNEYSYSAGMVACERGDRWELSLNLLSMMPRMRVRPDRINYNSAISACATGAHLELASQILQHMSRIQVTPDAVTYNCVIAACSATGDSTQALGLLRRMADVQLQPDQISCNSAITACEKDGQWQMAVALLGMMPEMNVVPDEISFSAAIGSCKQEGKWQLALGLLELMPAEGLMPNCITYNSALNSLHETDAGTSLFRHALELDVFPGLLERGEHRLDLHDLSSGAGILAVRWWLAEVVPQLLADDAKPPRYLMIITGWGKHIEDGSESQLRRAVGELLEDLGLAEAVRKARPGSKEDAARAGLFVWGQRKLDPLFVIEQWKLPMERDFVFITYLDDENTECILNQASIFDALTEGNHPIVHFRVWGVETDLIAHNAAASALEKVDRWEQAQEPRLAAVHLAVHAKKMSPSPGPWEEVRIPVRISDATQLRRVSGIRPTPVDFTFALEACREQPRTAFAITTLMANLRSRVTLTLSPPVLEADLQETPTNSKGTKLYQVRETIRQASASVEALRQQNGLDTRTCESFRRRGIMPALVALAALTRGQPKKYAFPKTLTIMSSMGLFTGPATEHLQVAALGDPSWLACARFGSRSLLHLADPDVRPLVPAQRTVVGWASHSLLPRWPRNRNAAKATRPPALRRSRGRPAALADHTQPAVIPEEKPTLKPIFFEHDRSGHAERQLLCAILEGLGTAGDLVDRSAHRMPRAGDRGLR</sequence>
<dbReference type="InterPro" id="IPR011990">
    <property type="entry name" value="TPR-like_helical_dom_sf"/>
</dbReference>
<dbReference type="NCBIfam" id="TIGR00756">
    <property type="entry name" value="PPR"/>
    <property type="match status" value="2"/>
</dbReference>
<proteinExistence type="predicted"/>
<reference evidence="5" key="1">
    <citation type="submission" date="2021-02" db="EMBL/GenBank/DDBJ databases">
        <authorList>
            <person name="Dougan E. K."/>
            <person name="Rhodes N."/>
            <person name="Thang M."/>
            <person name="Chan C."/>
        </authorList>
    </citation>
    <scope>NUCLEOTIDE SEQUENCE</scope>
</reference>
<evidence type="ECO:0000313" key="6">
    <source>
        <dbReference type="Proteomes" id="UP000654075"/>
    </source>
</evidence>
<organism evidence="5 6">
    <name type="scientific">Polarella glacialis</name>
    <name type="common">Dinoflagellate</name>
    <dbReference type="NCBI Taxonomy" id="89957"/>
    <lineage>
        <taxon>Eukaryota</taxon>
        <taxon>Sar</taxon>
        <taxon>Alveolata</taxon>
        <taxon>Dinophyceae</taxon>
        <taxon>Suessiales</taxon>
        <taxon>Suessiaceae</taxon>
        <taxon>Polarella</taxon>
    </lineage>
</organism>